<keyword evidence="4" id="KW-1185">Reference proteome</keyword>
<dbReference type="OrthoDB" id="9798200at2"/>
<evidence type="ECO:0000313" key="2">
    <source>
        <dbReference type="EMBL" id="TCO27064.1"/>
    </source>
</evidence>
<dbReference type="AlphaFoldDB" id="A0A4R2HGA9"/>
<evidence type="ECO:0000313" key="1">
    <source>
        <dbReference type="EMBL" id="GGE58631.1"/>
    </source>
</evidence>
<dbReference type="EMBL" id="BMJO01000004">
    <property type="protein sequence ID" value="GGE58631.1"/>
    <property type="molecule type" value="Genomic_DNA"/>
</dbReference>
<name>A0A4R2HGA9_9SPHI</name>
<reference evidence="2 3" key="3">
    <citation type="submission" date="2019-03" db="EMBL/GenBank/DDBJ databases">
        <title>Genomic Encyclopedia of Type Strains, Phase IV (KMG-IV): sequencing the most valuable type-strain genomes for metagenomic binning, comparative biology and taxonomic classification.</title>
        <authorList>
            <person name="Goeker M."/>
        </authorList>
    </citation>
    <scope>NUCLEOTIDE SEQUENCE [LARGE SCALE GENOMIC DNA]</scope>
    <source>
        <strain evidence="2 3">DSM 103236</strain>
    </source>
</reference>
<dbReference type="EMBL" id="SLWO01000003">
    <property type="protein sequence ID" value="TCO27064.1"/>
    <property type="molecule type" value="Genomic_DNA"/>
</dbReference>
<accession>A0A4R2HGA9</accession>
<proteinExistence type="predicted"/>
<reference evidence="1" key="4">
    <citation type="submission" date="2024-05" db="EMBL/GenBank/DDBJ databases">
        <authorList>
            <person name="Sun Q."/>
            <person name="Zhou Y."/>
        </authorList>
    </citation>
    <scope>NUCLEOTIDE SEQUENCE</scope>
    <source>
        <strain evidence="1">CGMCC 1.15644</strain>
    </source>
</reference>
<organism evidence="2 3">
    <name type="scientific">Pedobacter psychrotolerans</name>
    <dbReference type="NCBI Taxonomy" id="1843235"/>
    <lineage>
        <taxon>Bacteria</taxon>
        <taxon>Pseudomonadati</taxon>
        <taxon>Bacteroidota</taxon>
        <taxon>Sphingobacteriia</taxon>
        <taxon>Sphingobacteriales</taxon>
        <taxon>Sphingobacteriaceae</taxon>
        <taxon>Pedobacter</taxon>
    </lineage>
</organism>
<evidence type="ECO:0008006" key="5">
    <source>
        <dbReference type="Google" id="ProtNLM"/>
    </source>
</evidence>
<sequence>MKYSAHNQIVNKIIKNKRGKLFFPTDFSDIGSADAIRSSLYRLERDHVLERLAHGIYLYPKIDPVFGSLYPSTEEIAESIAKRDHARIIPTGSTALHKLRLTTQVPMNVTYLTDGAPRKIKIGKQRITFKPTTAKKLATKGKISTLVIQALSELGQKNVDSQVLDRLKLVLKDEDNRNIEHDAKLAPAWIAVILNELSKSLENDKLA</sequence>
<reference evidence="4" key="2">
    <citation type="journal article" date="2019" name="Int. J. Syst. Evol. Microbiol.">
        <title>The Global Catalogue of Microorganisms (GCM) 10K type strain sequencing project: providing services to taxonomists for standard genome sequencing and annotation.</title>
        <authorList>
            <consortium name="The Broad Institute Genomics Platform"/>
            <consortium name="The Broad Institute Genome Sequencing Center for Infectious Disease"/>
            <person name="Wu L."/>
            <person name="Ma J."/>
        </authorList>
    </citation>
    <scope>NUCLEOTIDE SEQUENCE [LARGE SCALE GENOMIC DNA]</scope>
    <source>
        <strain evidence="4">CGMCC 1.15644</strain>
    </source>
</reference>
<dbReference type="Pfam" id="PF19570">
    <property type="entry name" value="DUF6088"/>
    <property type="match status" value="1"/>
</dbReference>
<gene>
    <name evidence="2" type="ORF">EV200_103398</name>
    <name evidence="1" type="ORF">GCM10011413_26380</name>
</gene>
<reference evidence="1" key="1">
    <citation type="journal article" date="2014" name="Int. J. Syst. Evol. Microbiol.">
        <title>Complete genome of a new Firmicutes species belonging to the dominant human colonic microbiota ('Ruminococcus bicirculans') reveals two chromosomes and a selective capacity to utilize plant glucans.</title>
        <authorList>
            <consortium name="NISC Comparative Sequencing Program"/>
            <person name="Wegmann U."/>
            <person name="Louis P."/>
            <person name="Goesmann A."/>
            <person name="Henrissat B."/>
            <person name="Duncan S.H."/>
            <person name="Flint H.J."/>
        </authorList>
    </citation>
    <scope>NUCLEOTIDE SEQUENCE</scope>
    <source>
        <strain evidence="1">CGMCC 1.15644</strain>
    </source>
</reference>
<dbReference type="RefSeq" id="WP_132531476.1">
    <property type="nucleotide sequence ID" value="NZ_BMJO01000004.1"/>
</dbReference>
<protein>
    <recommendedName>
        <fullName evidence="5">Transcriptional regulator, AbiEi antitoxin, Type IV TA system</fullName>
    </recommendedName>
</protein>
<evidence type="ECO:0000313" key="3">
    <source>
        <dbReference type="Proteomes" id="UP000295684"/>
    </source>
</evidence>
<dbReference type="InterPro" id="IPR045738">
    <property type="entry name" value="DUF6088"/>
</dbReference>
<evidence type="ECO:0000313" key="4">
    <source>
        <dbReference type="Proteomes" id="UP000622648"/>
    </source>
</evidence>
<comment type="caution">
    <text evidence="2">The sequence shown here is derived from an EMBL/GenBank/DDBJ whole genome shotgun (WGS) entry which is preliminary data.</text>
</comment>
<dbReference type="Proteomes" id="UP000295684">
    <property type="component" value="Unassembled WGS sequence"/>
</dbReference>
<dbReference type="Proteomes" id="UP000622648">
    <property type="component" value="Unassembled WGS sequence"/>
</dbReference>